<dbReference type="Proteomes" id="UP000070501">
    <property type="component" value="Unassembled WGS sequence"/>
</dbReference>
<dbReference type="STRING" id="196109.A0A136IN19"/>
<evidence type="ECO:0000313" key="3">
    <source>
        <dbReference type="Proteomes" id="UP000070501"/>
    </source>
</evidence>
<sequence>MIVPKSLLALAPVIAGVAAQSKQVISPELSRNQIYDRIMNHMPPTQSHWDQWGSGWIFEDCANFAKERGQNPADYEVFNVHYTDCSEPWIMCRHKAAKVDQIRMIDYFGRLPVRVRQHVKHFIVSYDIGPAAGLYWGGNIALDDDSFDMYVLMHEASHALDFSALRQWGSPFSETSQWKNEWAKDSRIPTGYAGTNWVENFGEIGPIGLFDRYVPGGIGQIQPNWNQIFHQYATYQGYLGDTINYGGTCGSRMGNSQPVSMYARSAKVSAAAFGELPDVSLGSNITVIEPVNAKVVCDKTHLH</sequence>
<organism evidence="2 3">
    <name type="scientific">Microdochium bolleyi</name>
    <dbReference type="NCBI Taxonomy" id="196109"/>
    <lineage>
        <taxon>Eukaryota</taxon>
        <taxon>Fungi</taxon>
        <taxon>Dikarya</taxon>
        <taxon>Ascomycota</taxon>
        <taxon>Pezizomycotina</taxon>
        <taxon>Sordariomycetes</taxon>
        <taxon>Xylariomycetidae</taxon>
        <taxon>Xylariales</taxon>
        <taxon>Microdochiaceae</taxon>
        <taxon>Microdochium</taxon>
    </lineage>
</organism>
<accession>A0A136IN19</accession>
<dbReference type="OrthoDB" id="2142213at2759"/>
<reference evidence="3" key="1">
    <citation type="submission" date="2016-02" db="EMBL/GenBank/DDBJ databases">
        <title>Draft genome sequence of Microdochium bolleyi, a fungal endophyte of beachgrass.</title>
        <authorList>
            <consortium name="DOE Joint Genome Institute"/>
            <person name="David A.S."/>
            <person name="May G."/>
            <person name="Haridas S."/>
            <person name="Lim J."/>
            <person name="Wang M."/>
            <person name="Labutti K."/>
            <person name="Lipzen A."/>
            <person name="Barry K."/>
            <person name="Grigoriev I.V."/>
        </authorList>
    </citation>
    <scope>NUCLEOTIDE SEQUENCE [LARGE SCALE GENOMIC DNA]</scope>
    <source>
        <strain evidence="3">J235TASD1</strain>
    </source>
</reference>
<dbReference type="InParanoid" id="A0A136IN19"/>
<evidence type="ECO:0000313" key="2">
    <source>
        <dbReference type="EMBL" id="KXJ86346.1"/>
    </source>
</evidence>
<dbReference type="EMBL" id="KQ964268">
    <property type="protein sequence ID" value="KXJ86346.1"/>
    <property type="molecule type" value="Genomic_DNA"/>
</dbReference>
<gene>
    <name evidence="2" type="ORF">Micbo1qcDRAFT_219283</name>
</gene>
<protein>
    <recommendedName>
        <fullName evidence="4">Conidiation-specific protein</fullName>
    </recommendedName>
</protein>
<evidence type="ECO:0008006" key="4">
    <source>
        <dbReference type="Google" id="ProtNLM"/>
    </source>
</evidence>
<evidence type="ECO:0000256" key="1">
    <source>
        <dbReference type="SAM" id="SignalP"/>
    </source>
</evidence>
<name>A0A136IN19_9PEZI</name>
<feature type="signal peptide" evidence="1">
    <location>
        <begin position="1"/>
        <end position="19"/>
    </location>
</feature>
<dbReference type="SUPFAM" id="SSF55486">
    <property type="entry name" value="Metalloproteases ('zincins'), catalytic domain"/>
    <property type="match status" value="1"/>
</dbReference>
<proteinExistence type="predicted"/>
<feature type="chain" id="PRO_5007292856" description="Conidiation-specific protein" evidence="1">
    <location>
        <begin position="20"/>
        <end position="303"/>
    </location>
</feature>
<keyword evidence="1" id="KW-0732">Signal</keyword>
<keyword evidence="3" id="KW-1185">Reference proteome</keyword>
<dbReference type="AlphaFoldDB" id="A0A136IN19"/>